<dbReference type="Proteomes" id="UP000436858">
    <property type="component" value="Unassembled WGS sequence"/>
</dbReference>
<sequence>MFPIHYQFSIIHYPLKKEMKLNLKNPIVFFDLETTGTNINTDRIVEICYLKVYPNGNEETKTMRINPEMHIPEASSAVHGIYDADVADCPTFKEVAKNVARDIEGCDLAGFNSNRFDIPVLAEEFLRAGVDIDMTKRKFVDVQVIFHKMEQRTLSAAYKFYCEKSLEDAHTAEADTRATYEVLKAQLDRYPDLQNDIAFLAEYSSFTKNVDFAGRMVYDDNGVEVFNFGKYKGMSVAEVLKKDPGYYSWILNSDFTLNTKAVLTKIRLREMSNLITK</sequence>
<reference evidence="11 12" key="2">
    <citation type="journal article" date="2019" name="Nat. Med.">
        <title>A library of human gut bacterial isolates paired with longitudinal multiomics data enables mechanistic microbiome research.</title>
        <authorList>
            <person name="Poyet M."/>
            <person name="Groussin M."/>
            <person name="Gibbons S.M."/>
            <person name="Avila-Pacheco J."/>
            <person name="Jiang X."/>
            <person name="Kearney S.M."/>
            <person name="Perrotta A.R."/>
            <person name="Berdy B."/>
            <person name="Zhao S."/>
            <person name="Lieberman T.D."/>
            <person name="Swanson P.K."/>
            <person name="Smith M."/>
            <person name="Roesemann S."/>
            <person name="Alexander J.E."/>
            <person name="Rich S.A."/>
            <person name="Livny J."/>
            <person name="Vlamakis H."/>
            <person name="Clish C."/>
            <person name="Bullock K."/>
            <person name="Deik A."/>
            <person name="Scott J."/>
            <person name="Pierce K.A."/>
            <person name="Xavier R.J."/>
            <person name="Alm E.J."/>
        </authorList>
    </citation>
    <scope>NUCLEOTIDE SEQUENCE [LARGE SCALE GENOMIC DNA]</scope>
    <source>
        <strain evidence="5 15">BIOML-A156</strain>
        <strain evidence="4 11">BIOML-A160</strain>
        <strain evidence="6 12">BIOML-A162</strain>
        <strain evidence="3 14">BIOML-A165</strain>
        <strain evidence="2 13">BIOML-A188</strain>
    </source>
</reference>
<evidence type="ECO:0000313" key="3">
    <source>
        <dbReference type="EMBL" id="KAB4450707.1"/>
    </source>
</evidence>
<dbReference type="SMART" id="SM00479">
    <property type="entry name" value="EXOIII"/>
    <property type="match status" value="1"/>
</dbReference>
<evidence type="ECO:0000313" key="7">
    <source>
        <dbReference type="EMBL" id="RHD87854.1"/>
    </source>
</evidence>
<evidence type="ECO:0000313" key="4">
    <source>
        <dbReference type="EMBL" id="KAB4453298.1"/>
    </source>
</evidence>
<keyword evidence="4" id="KW-0269">Exonuclease</keyword>
<keyword evidence="4" id="KW-0540">Nuclease</keyword>
<evidence type="ECO:0000313" key="13">
    <source>
        <dbReference type="Proteomes" id="UP000440614"/>
    </source>
</evidence>
<dbReference type="EMBL" id="WCRY01000004">
    <property type="protein sequence ID" value="KAB4485197.1"/>
    <property type="molecule type" value="Genomic_DNA"/>
</dbReference>
<evidence type="ECO:0000313" key="8">
    <source>
        <dbReference type="EMBL" id="RHL54320.1"/>
    </source>
</evidence>
<dbReference type="GO" id="GO:0005829">
    <property type="term" value="C:cytosol"/>
    <property type="evidence" value="ECO:0007669"/>
    <property type="project" value="TreeGrafter"/>
</dbReference>
<evidence type="ECO:0000313" key="11">
    <source>
        <dbReference type="Proteomes" id="UP000436825"/>
    </source>
</evidence>
<evidence type="ECO:0000313" key="12">
    <source>
        <dbReference type="Proteomes" id="UP000436858"/>
    </source>
</evidence>
<dbReference type="GO" id="GO:0003676">
    <property type="term" value="F:nucleic acid binding"/>
    <property type="evidence" value="ECO:0007669"/>
    <property type="project" value="InterPro"/>
</dbReference>
<gene>
    <name evidence="8" type="ORF">DW011_20560</name>
    <name evidence="7" type="ORF">DW780_12300</name>
    <name evidence="5" type="ORF">GAN59_17515</name>
    <name evidence="4" type="ORF">GAN75_18380</name>
    <name evidence="6" type="ORF">GAN91_06865</name>
    <name evidence="3" type="ORF">GAN93_15830</name>
    <name evidence="2" type="ORF">GAO51_24795</name>
</gene>
<dbReference type="EMBL" id="QROV01000029">
    <property type="protein sequence ID" value="RHL54320.1"/>
    <property type="molecule type" value="Genomic_DNA"/>
</dbReference>
<dbReference type="InterPro" id="IPR046768">
    <property type="entry name" value="ExoX-like_C"/>
</dbReference>
<evidence type="ECO:0000259" key="1">
    <source>
        <dbReference type="SMART" id="SM00479"/>
    </source>
</evidence>
<accession>A0A139K0A3</accession>
<dbReference type="AlphaFoldDB" id="A0A139K0A3"/>
<protein>
    <submittedName>
        <fullName evidence="4">3'-5' exonuclease</fullName>
    </submittedName>
</protein>
<dbReference type="FunFam" id="3.30.420.10:FF:000071">
    <property type="entry name" value="DNA polymerase-3 subunit epsilon"/>
    <property type="match status" value="1"/>
</dbReference>
<dbReference type="Proteomes" id="UP000284785">
    <property type="component" value="Unassembled WGS sequence"/>
</dbReference>
<dbReference type="GO" id="GO:0045004">
    <property type="term" value="P:DNA replication proofreading"/>
    <property type="evidence" value="ECO:0007669"/>
    <property type="project" value="TreeGrafter"/>
</dbReference>
<dbReference type="Proteomes" id="UP000488521">
    <property type="component" value="Unassembled WGS sequence"/>
</dbReference>
<dbReference type="InterPro" id="IPR013520">
    <property type="entry name" value="Ribonucl_H"/>
</dbReference>
<dbReference type="EMBL" id="WCRW01000014">
    <property type="protein sequence ID" value="KAB4453298.1"/>
    <property type="molecule type" value="Genomic_DNA"/>
</dbReference>
<comment type="caution">
    <text evidence="4">The sequence shown here is derived from an EMBL/GenBank/DDBJ whole genome shotgun (WGS) entry which is preliminary data.</text>
</comment>
<dbReference type="EMBL" id="WCSB01000014">
    <property type="protein sequence ID" value="KAB4450707.1"/>
    <property type="molecule type" value="Genomic_DNA"/>
</dbReference>
<evidence type="ECO:0000313" key="14">
    <source>
        <dbReference type="Proteomes" id="UP000460317"/>
    </source>
</evidence>
<dbReference type="CDD" id="cd06127">
    <property type="entry name" value="DEDDh"/>
    <property type="match status" value="1"/>
</dbReference>
<dbReference type="EMBL" id="QSJP01000010">
    <property type="protein sequence ID" value="RHD87854.1"/>
    <property type="molecule type" value="Genomic_DNA"/>
</dbReference>
<evidence type="ECO:0000313" key="10">
    <source>
        <dbReference type="Proteomes" id="UP000284785"/>
    </source>
</evidence>
<dbReference type="PANTHER" id="PTHR30231">
    <property type="entry name" value="DNA POLYMERASE III SUBUNIT EPSILON"/>
    <property type="match status" value="1"/>
</dbReference>
<dbReference type="Pfam" id="PF20600">
    <property type="entry name" value="ExoX-like_C"/>
    <property type="match status" value="1"/>
</dbReference>
<dbReference type="GO" id="GO:0008408">
    <property type="term" value="F:3'-5' exonuclease activity"/>
    <property type="evidence" value="ECO:0007669"/>
    <property type="project" value="TreeGrafter"/>
</dbReference>
<dbReference type="SUPFAM" id="SSF53098">
    <property type="entry name" value="Ribonuclease H-like"/>
    <property type="match status" value="1"/>
</dbReference>
<dbReference type="Proteomes" id="UP000440614">
    <property type="component" value="Unassembled WGS sequence"/>
</dbReference>
<evidence type="ECO:0000313" key="15">
    <source>
        <dbReference type="Proteomes" id="UP000488521"/>
    </source>
</evidence>
<dbReference type="InterPro" id="IPR036397">
    <property type="entry name" value="RNaseH_sf"/>
</dbReference>
<organism evidence="4 11">
    <name type="scientific">Bacteroides thetaiotaomicron</name>
    <dbReference type="NCBI Taxonomy" id="818"/>
    <lineage>
        <taxon>Bacteria</taxon>
        <taxon>Pseudomonadati</taxon>
        <taxon>Bacteroidota</taxon>
        <taxon>Bacteroidia</taxon>
        <taxon>Bacteroidales</taxon>
        <taxon>Bacteroidaceae</taxon>
        <taxon>Bacteroides</taxon>
    </lineage>
</organism>
<dbReference type="Proteomes" id="UP000436825">
    <property type="component" value="Unassembled WGS sequence"/>
</dbReference>
<evidence type="ECO:0000313" key="2">
    <source>
        <dbReference type="EMBL" id="KAB4305855.1"/>
    </source>
</evidence>
<evidence type="ECO:0000313" key="9">
    <source>
        <dbReference type="Proteomes" id="UP000283616"/>
    </source>
</evidence>
<keyword evidence="4" id="KW-0378">Hydrolase</keyword>
<dbReference type="OMA" id="QTIFHKM"/>
<dbReference type="InterPro" id="IPR012337">
    <property type="entry name" value="RNaseH-like_sf"/>
</dbReference>
<dbReference type="PANTHER" id="PTHR30231:SF41">
    <property type="entry name" value="DNA POLYMERASE III SUBUNIT EPSILON"/>
    <property type="match status" value="1"/>
</dbReference>
<dbReference type="Proteomes" id="UP000460317">
    <property type="component" value="Unassembled WGS sequence"/>
</dbReference>
<dbReference type="Gene3D" id="3.30.420.10">
    <property type="entry name" value="Ribonuclease H-like superfamily/Ribonuclease H"/>
    <property type="match status" value="1"/>
</dbReference>
<dbReference type="Proteomes" id="UP000283616">
    <property type="component" value="Unassembled WGS sequence"/>
</dbReference>
<evidence type="ECO:0000313" key="6">
    <source>
        <dbReference type="EMBL" id="KAB4485197.1"/>
    </source>
</evidence>
<name>A0A139K0A3_BACT4</name>
<evidence type="ECO:0000313" key="5">
    <source>
        <dbReference type="EMBL" id="KAB4471787.1"/>
    </source>
</evidence>
<feature type="domain" description="Exonuclease" evidence="1">
    <location>
        <begin position="26"/>
        <end position="192"/>
    </location>
</feature>
<dbReference type="Pfam" id="PF00929">
    <property type="entry name" value="RNase_T"/>
    <property type="match status" value="1"/>
</dbReference>
<proteinExistence type="predicted"/>
<dbReference type="EMBL" id="WCSY01000033">
    <property type="protein sequence ID" value="KAB4305855.1"/>
    <property type="molecule type" value="Genomic_DNA"/>
</dbReference>
<reference evidence="9 10" key="1">
    <citation type="submission" date="2018-08" db="EMBL/GenBank/DDBJ databases">
        <title>A genome reference for cultivated species of the human gut microbiota.</title>
        <authorList>
            <person name="Zou Y."/>
            <person name="Xue W."/>
            <person name="Luo G."/>
        </authorList>
    </citation>
    <scope>NUCLEOTIDE SEQUENCE [LARGE SCALE GENOMIC DNA]</scope>
    <source>
        <strain evidence="8 9">AF37-12</strain>
        <strain evidence="7 10">AM30-26</strain>
    </source>
</reference>
<dbReference type="EMBL" id="WCRS01000013">
    <property type="protein sequence ID" value="KAB4471787.1"/>
    <property type="molecule type" value="Genomic_DNA"/>
</dbReference>